<protein>
    <recommendedName>
        <fullName evidence="1">J domain-containing protein</fullName>
    </recommendedName>
</protein>
<dbReference type="EMBL" id="JAKOGI010000082">
    <property type="protein sequence ID" value="KAJ8445014.1"/>
    <property type="molecule type" value="Genomic_DNA"/>
</dbReference>
<feature type="domain" description="J" evidence="1">
    <location>
        <begin position="45"/>
        <end position="109"/>
    </location>
</feature>
<organism evidence="2 3">
    <name type="scientific">Carnegiea gigantea</name>
    <dbReference type="NCBI Taxonomy" id="171969"/>
    <lineage>
        <taxon>Eukaryota</taxon>
        <taxon>Viridiplantae</taxon>
        <taxon>Streptophyta</taxon>
        <taxon>Embryophyta</taxon>
        <taxon>Tracheophyta</taxon>
        <taxon>Spermatophyta</taxon>
        <taxon>Magnoliopsida</taxon>
        <taxon>eudicotyledons</taxon>
        <taxon>Gunneridae</taxon>
        <taxon>Pentapetalae</taxon>
        <taxon>Caryophyllales</taxon>
        <taxon>Cactineae</taxon>
        <taxon>Cactaceae</taxon>
        <taxon>Cactoideae</taxon>
        <taxon>Echinocereeae</taxon>
        <taxon>Carnegiea</taxon>
    </lineage>
</organism>
<name>A0A9Q1KLJ1_9CARY</name>
<reference evidence="2" key="1">
    <citation type="submission" date="2022-04" db="EMBL/GenBank/DDBJ databases">
        <title>Carnegiea gigantea Genome sequencing and assembly v2.</title>
        <authorList>
            <person name="Copetti D."/>
            <person name="Sanderson M.J."/>
            <person name="Burquez A."/>
            <person name="Wojciechowski M.F."/>
        </authorList>
    </citation>
    <scope>NUCLEOTIDE SEQUENCE</scope>
    <source>
        <strain evidence="2">SGP5-SGP5p</strain>
        <tissue evidence="2">Aerial part</tissue>
    </source>
</reference>
<accession>A0A9Q1KLJ1</accession>
<dbReference type="PROSITE" id="PS50076">
    <property type="entry name" value="DNAJ_2"/>
    <property type="match status" value="1"/>
</dbReference>
<sequence length="246" mass="29003">MKRVKQQQPHDVKSHSAIETCNIYQNAHFPCIHTDNNPLQSPFIDWYLILRVEEDASIDTIRKQYYEFALLLHPDKNKHPKAQFAFRLISQAYKCLSDEARRTSFHLERWTNLCRECISNRTYNADQKAKASSTPTRHRHRHLSPSDNILQQFRAITEQLEEEVRVIQSCIRIHRSSGHKYPVFDPSNYAHLGYPHIRRHHYVYCDRSGGRRCESPVFEHRTDCSSFVLVHSRMLSRCLGLSTDEV</sequence>
<dbReference type="Proteomes" id="UP001153076">
    <property type="component" value="Unassembled WGS sequence"/>
</dbReference>
<dbReference type="SUPFAM" id="SSF46565">
    <property type="entry name" value="Chaperone J-domain"/>
    <property type="match status" value="1"/>
</dbReference>
<proteinExistence type="predicted"/>
<evidence type="ECO:0000259" key="1">
    <source>
        <dbReference type="PROSITE" id="PS50076"/>
    </source>
</evidence>
<dbReference type="AlphaFoldDB" id="A0A9Q1KLJ1"/>
<dbReference type="SMART" id="SM00271">
    <property type="entry name" value="DnaJ"/>
    <property type="match status" value="1"/>
</dbReference>
<dbReference type="InterPro" id="IPR036869">
    <property type="entry name" value="J_dom_sf"/>
</dbReference>
<evidence type="ECO:0000313" key="2">
    <source>
        <dbReference type="EMBL" id="KAJ8445014.1"/>
    </source>
</evidence>
<evidence type="ECO:0000313" key="3">
    <source>
        <dbReference type="Proteomes" id="UP001153076"/>
    </source>
</evidence>
<keyword evidence="3" id="KW-1185">Reference proteome</keyword>
<dbReference type="Gene3D" id="1.10.287.110">
    <property type="entry name" value="DnaJ domain"/>
    <property type="match status" value="1"/>
</dbReference>
<dbReference type="CDD" id="cd06257">
    <property type="entry name" value="DnaJ"/>
    <property type="match status" value="1"/>
</dbReference>
<gene>
    <name evidence="2" type="ORF">Cgig2_029208</name>
</gene>
<dbReference type="Pfam" id="PF00226">
    <property type="entry name" value="DnaJ"/>
    <property type="match status" value="1"/>
</dbReference>
<dbReference type="InterPro" id="IPR001623">
    <property type="entry name" value="DnaJ_domain"/>
</dbReference>
<dbReference type="OrthoDB" id="10250354at2759"/>
<dbReference type="PANTHER" id="PTHR44137">
    <property type="entry name" value="BNAC03G44070D PROTEIN"/>
    <property type="match status" value="1"/>
</dbReference>
<dbReference type="PRINTS" id="PR00625">
    <property type="entry name" value="JDOMAIN"/>
</dbReference>
<comment type="caution">
    <text evidence="2">The sequence shown here is derived from an EMBL/GenBank/DDBJ whole genome shotgun (WGS) entry which is preliminary data.</text>
</comment>
<dbReference type="PANTHER" id="PTHR44137:SF13">
    <property type="entry name" value="CHAPERONE DNAJ-DOMAIN SUPERFAMILY PROTEIN"/>
    <property type="match status" value="1"/>
</dbReference>